<feature type="chain" id="PRO_5009582013" evidence="2">
    <location>
        <begin position="24"/>
        <end position="165"/>
    </location>
</feature>
<dbReference type="PROSITE" id="PS51257">
    <property type="entry name" value="PROKAR_LIPOPROTEIN"/>
    <property type="match status" value="1"/>
</dbReference>
<dbReference type="Proteomes" id="UP000176952">
    <property type="component" value="Unassembled WGS sequence"/>
</dbReference>
<protein>
    <submittedName>
        <fullName evidence="3">Uncharacterized protein</fullName>
    </submittedName>
</protein>
<feature type="compositionally biased region" description="Basic and acidic residues" evidence="1">
    <location>
        <begin position="145"/>
        <end position="159"/>
    </location>
</feature>
<organism evidence="3 4">
    <name type="scientific">Candidatus Kerfeldbacteria bacterium RIFCSPHIGHO2_12_FULL_48_17</name>
    <dbReference type="NCBI Taxonomy" id="1798542"/>
    <lineage>
        <taxon>Bacteria</taxon>
        <taxon>Candidatus Kerfeldiibacteriota</taxon>
    </lineage>
</organism>
<evidence type="ECO:0000256" key="2">
    <source>
        <dbReference type="SAM" id="SignalP"/>
    </source>
</evidence>
<feature type="region of interest" description="Disordered" evidence="1">
    <location>
        <begin position="145"/>
        <end position="165"/>
    </location>
</feature>
<name>A0A1G2B6B4_9BACT</name>
<sequence>MKNYFSAIAFFCFCLGVVFFVTGCDMPLTSDDGGTDFGVTSNGDGSCRTTIDMCFVQIKVRYAGELQVDNMTAGNQEPYLVSIEAFDHIASDNEETAPPKSLGVIYSSLLFPGDFEETSIPTQPGMAVELDIFITEWNQQTRRYESTGEHACDDSKTDDPCEVVP</sequence>
<gene>
    <name evidence="3" type="ORF">A3F54_05455</name>
</gene>
<evidence type="ECO:0000313" key="4">
    <source>
        <dbReference type="Proteomes" id="UP000176952"/>
    </source>
</evidence>
<comment type="caution">
    <text evidence="3">The sequence shown here is derived from an EMBL/GenBank/DDBJ whole genome shotgun (WGS) entry which is preliminary data.</text>
</comment>
<evidence type="ECO:0000313" key="3">
    <source>
        <dbReference type="EMBL" id="OGY84525.1"/>
    </source>
</evidence>
<accession>A0A1G2B6B4</accession>
<proteinExistence type="predicted"/>
<evidence type="ECO:0000256" key="1">
    <source>
        <dbReference type="SAM" id="MobiDB-lite"/>
    </source>
</evidence>
<keyword evidence="2" id="KW-0732">Signal</keyword>
<reference evidence="3 4" key="1">
    <citation type="journal article" date="2016" name="Nat. Commun.">
        <title>Thousands of microbial genomes shed light on interconnected biogeochemical processes in an aquifer system.</title>
        <authorList>
            <person name="Anantharaman K."/>
            <person name="Brown C.T."/>
            <person name="Hug L.A."/>
            <person name="Sharon I."/>
            <person name="Castelle C.J."/>
            <person name="Probst A.J."/>
            <person name="Thomas B.C."/>
            <person name="Singh A."/>
            <person name="Wilkins M.J."/>
            <person name="Karaoz U."/>
            <person name="Brodie E.L."/>
            <person name="Williams K.H."/>
            <person name="Hubbard S.S."/>
            <person name="Banfield J.F."/>
        </authorList>
    </citation>
    <scope>NUCLEOTIDE SEQUENCE [LARGE SCALE GENOMIC DNA]</scope>
</reference>
<dbReference type="AlphaFoldDB" id="A0A1G2B6B4"/>
<feature type="signal peptide" evidence="2">
    <location>
        <begin position="1"/>
        <end position="23"/>
    </location>
</feature>
<dbReference type="EMBL" id="MHKD01000013">
    <property type="protein sequence ID" value="OGY84525.1"/>
    <property type="molecule type" value="Genomic_DNA"/>
</dbReference>